<organism evidence="2 3">
    <name type="scientific">Brucella intermedia 229E</name>
    <dbReference type="NCBI Taxonomy" id="1337887"/>
    <lineage>
        <taxon>Bacteria</taxon>
        <taxon>Pseudomonadati</taxon>
        <taxon>Pseudomonadota</taxon>
        <taxon>Alphaproteobacteria</taxon>
        <taxon>Hyphomicrobiales</taxon>
        <taxon>Brucellaceae</taxon>
        <taxon>Brucella/Ochrobactrum group</taxon>
        <taxon>Brucella</taxon>
    </lineage>
</organism>
<feature type="transmembrane region" description="Helical" evidence="1">
    <location>
        <begin position="52"/>
        <end position="75"/>
    </location>
</feature>
<evidence type="ECO:0008006" key="4">
    <source>
        <dbReference type="Google" id="ProtNLM"/>
    </source>
</evidence>
<comment type="caution">
    <text evidence="2">The sequence shown here is derived from an EMBL/GenBank/DDBJ whole genome shotgun (WGS) entry which is preliminary data.</text>
</comment>
<evidence type="ECO:0000256" key="1">
    <source>
        <dbReference type="SAM" id="Phobius"/>
    </source>
</evidence>
<reference evidence="2 3" key="1">
    <citation type="journal article" date="2014" name="FEMS Microbiol. Lett.">
        <title>Genome sequencing analysis reveals virulence-related gene content of Ochrobactrum intermedium strain 229E, a urease-positive strain isolated from the human gastric niche.</title>
        <authorList>
            <person name="Kulkarni G.J."/>
            <person name="Shetty S."/>
            <person name="Dharne M.S."/>
            <person name="Shouche Y.S."/>
        </authorList>
    </citation>
    <scope>NUCLEOTIDE SEQUENCE [LARGE SCALE GENOMIC DNA]</scope>
    <source>
        <strain evidence="2 3">229E</strain>
    </source>
</reference>
<keyword evidence="1" id="KW-0472">Membrane</keyword>
<keyword evidence="1" id="KW-0812">Transmembrane</keyword>
<evidence type="ECO:0000313" key="2">
    <source>
        <dbReference type="EMBL" id="ERM03642.1"/>
    </source>
</evidence>
<accession>U4VL90</accession>
<dbReference type="AlphaFoldDB" id="U4VL90"/>
<dbReference type="Proteomes" id="UP000016842">
    <property type="component" value="Unassembled WGS sequence"/>
</dbReference>
<gene>
    <name evidence="2" type="ORF">Q644_00535</name>
</gene>
<proteinExistence type="predicted"/>
<sequence>MAEDRSITITYAPNVGQISDYVVGFEHQAYQNYRMMFDRSWDRHFWWIRTNLSFWSAVVAGLICSVTLASIPPGARASLDYWILAPAPLVAIAVWLVLWIGSKKSNREYSETIARWNIEQELAFSPHYDVKIGPTGFRQVTRIYTIELSWAMYHHAILQPDNLVLVFQGTVAVIPNTAMPTAPQDIVNHIHLWSAAQQNEIKPLVTL</sequence>
<evidence type="ECO:0000313" key="3">
    <source>
        <dbReference type="Proteomes" id="UP000016842"/>
    </source>
</evidence>
<protein>
    <recommendedName>
        <fullName evidence="4">YcxB family protein</fullName>
    </recommendedName>
</protein>
<name>U4VL90_9HYPH</name>
<keyword evidence="1" id="KW-1133">Transmembrane helix</keyword>
<feature type="transmembrane region" description="Helical" evidence="1">
    <location>
        <begin position="81"/>
        <end position="100"/>
    </location>
</feature>
<dbReference type="EMBL" id="ASXJ01000005">
    <property type="protein sequence ID" value="ERM03642.1"/>
    <property type="molecule type" value="Genomic_DNA"/>
</dbReference>